<proteinExistence type="inferred from homology"/>
<dbReference type="GO" id="GO:0043386">
    <property type="term" value="P:mycotoxin biosynthetic process"/>
    <property type="evidence" value="ECO:0007669"/>
    <property type="project" value="InterPro"/>
</dbReference>
<accession>A0A9Q8P4E5</accession>
<dbReference type="EMBL" id="CP090163">
    <property type="protein sequence ID" value="UJO12898.1"/>
    <property type="molecule type" value="Genomic_DNA"/>
</dbReference>
<dbReference type="OrthoDB" id="3687641at2759"/>
<organism evidence="2 3">
    <name type="scientific">Passalora fulva</name>
    <name type="common">Tomato leaf mold</name>
    <name type="synonym">Cladosporium fulvum</name>
    <dbReference type="NCBI Taxonomy" id="5499"/>
    <lineage>
        <taxon>Eukaryota</taxon>
        <taxon>Fungi</taxon>
        <taxon>Dikarya</taxon>
        <taxon>Ascomycota</taxon>
        <taxon>Pezizomycotina</taxon>
        <taxon>Dothideomycetes</taxon>
        <taxon>Dothideomycetidae</taxon>
        <taxon>Mycosphaerellales</taxon>
        <taxon>Mycosphaerellaceae</taxon>
        <taxon>Fulvia</taxon>
    </lineage>
</organism>
<dbReference type="KEGG" id="ffu:CLAFUR5_00966"/>
<gene>
    <name evidence="2" type="ORF">CLAFUR5_00966</name>
</gene>
<evidence type="ECO:0000313" key="2">
    <source>
        <dbReference type="EMBL" id="UJO12898.1"/>
    </source>
</evidence>
<dbReference type="AlphaFoldDB" id="A0A9Q8P4E5"/>
<dbReference type="GeneID" id="71980844"/>
<evidence type="ECO:0000313" key="3">
    <source>
        <dbReference type="Proteomes" id="UP000756132"/>
    </source>
</evidence>
<dbReference type="Pfam" id="PF11807">
    <property type="entry name" value="UstYa"/>
    <property type="match status" value="1"/>
</dbReference>
<keyword evidence="3" id="KW-1185">Reference proteome</keyword>
<dbReference type="RefSeq" id="XP_047757264.1">
    <property type="nucleotide sequence ID" value="XM_047900114.1"/>
</dbReference>
<dbReference type="InterPro" id="IPR021765">
    <property type="entry name" value="UstYa-like"/>
</dbReference>
<sequence length="115" mass="13543">MRMGTYFLSQDPKEPRYEGLPDAEIDQSWHDLLNKRFIDLSPEEADEESEQPRREEDWVFGRFWITTNSHHALHCLDYVWRSLSPTYYGIEDTPAAPFVMSHRMHLDSPTTVSPS</sequence>
<name>A0A9Q8P4E5_PASFU</name>
<dbReference type="Proteomes" id="UP000756132">
    <property type="component" value="Chromosome 1"/>
</dbReference>
<evidence type="ECO:0000256" key="1">
    <source>
        <dbReference type="ARBA" id="ARBA00035112"/>
    </source>
</evidence>
<reference evidence="2" key="2">
    <citation type="journal article" date="2022" name="Microb. Genom.">
        <title>A chromosome-scale genome assembly of the tomato pathogen Cladosporium fulvum reveals a compartmentalized genome architecture and the presence of a dispensable chromosome.</title>
        <authorList>
            <person name="Zaccaron A.Z."/>
            <person name="Chen L.H."/>
            <person name="Samaras A."/>
            <person name="Stergiopoulos I."/>
        </authorList>
    </citation>
    <scope>NUCLEOTIDE SEQUENCE</scope>
    <source>
        <strain evidence="2">Race5_Kim</strain>
    </source>
</reference>
<comment type="similarity">
    <text evidence="1">Belongs to the ustYa family.</text>
</comment>
<protein>
    <submittedName>
        <fullName evidence="2">Uncharacterized protein</fullName>
    </submittedName>
</protein>
<reference evidence="2" key="1">
    <citation type="submission" date="2021-12" db="EMBL/GenBank/DDBJ databases">
        <authorList>
            <person name="Zaccaron A."/>
            <person name="Stergiopoulos I."/>
        </authorList>
    </citation>
    <scope>NUCLEOTIDE SEQUENCE</scope>
    <source>
        <strain evidence="2">Race5_Kim</strain>
    </source>
</reference>